<keyword evidence="4" id="KW-1185">Reference proteome</keyword>
<protein>
    <submittedName>
        <fullName evidence="3">M15 family metallopeptidase</fullName>
    </submittedName>
</protein>
<comment type="caution">
    <text evidence="3">The sequence shown here is derived from an EMBL/GenBank/DDBJ whole genome shotgun (WGS) entry which is preliminary data.</text>
</comment>
<dbReference type="InterPro" id="IPR039561">
    <property type="entry name" value="Peptidase_M15C"/>
</dbReference>
<proteinExistence type="predicted"/>
<dbReference type="Gene3D" id="3.30.1380.10">
    <property type="match status" value="1"/>
</dbReference>
<dbReference type="Pfam" id="PF13539">
    <property type="entry name" value="Peptidase_M15_4"/>
    <property type="match status" value="1"/>
</dbReference>
<accession>A0A557QM66</accession>
<keyword evidence="1" id="KW-0472">Membrane</keyword>
<dbReference type="EMBL" id="VMNK01000014">
    <property type="protein sequence ID" value="TVO53998.1"/>
    <property type="molecule type" value="Genomic_DNA"/>
</dbReference>
<organism evidence="3 4">
    <name type="scientific">Denitromonas halophila</name>
    <dbReference type="NCBI Taxonomy" id="1629404"/>
    <lineage>
        <taxon>Bacteria</taxon>
        <taxon>Pseudomonadati</taxon>
        <taxon>Pseudomonadota</taxon>
        <taxon>Betaproteobacteria</taxon>
        <taxon>Rhodocyclales</taxon>
        <taxon>Zoogloeaceae</taxon>
        <taxon>Denitromonas</taxon>
    </lineage>
</organism>
<evidence type="ECO:0000313" key="4">
    <source>
        <dbReference type="Proteomes" id="UP000319502"/>
    </source>
</evidence>
<keyword evidence="1" id="KW-1133">Transmembrane helix</keyword>
<keyword evidence="1" id="KW-0812">Transmembrane</keyword>
<dbReference type="GO" id="GO:0008233">
    <property type="term" value="F:peptidase activity"/>
    <property type="evidence" value="ECO:0007669"/>
    <property type="project" value="InterPro"/>
</dbReference>
<evidence type="ECO:0000313" key="3">
    <source>
        <dbReference type="EMBL" id="TVO53998.1"/>
    </source>
</evidence>
<feature type="transmembrane region" description="Helical" evidence="1">
    <location>
        <begin position="58"/>
        <end position="77"/>
    </location>
</feature>
<evidence type="ECO:0000259" key="2">
    <source>
        <dbReference type="Pfam" id="PF13539"/>
    </source>
</evidence>
<reference evidence="3 4" key="1">
    <citation type="submission" date="2019-07" db="EMBL/GenBank/DDBJ databases">
        <title>The pathways for chlorine oxyanion respiration interact through the shared metabolite chlorate.</title>
        <authorList>
            <person name="Barnum T.P."/>
            <person name="Cheng Y."/>
            <person name="Hill K.A."/>
            <person name="Lucas L.N."/>
            <person name="Carlson H.K."/>
            <person name="Coates J.D."/>
        </authorList>
    </citation>
    <scope>NUCLEOTIDE SEQUENCE [LARGE SCALE GENOMIC DNA]</scope>
    <source>
        <strain evidence="3 4">SFB-3</strain>
    </source>
</reference>
<name>A0A557QM66_9RHOO</name>
<dbReference type="AlphaFoldDB" id="A0A557QM66"/>
<dbReference type="InterPro" id="IPR009045">
    <property type="entry name" value="Zn_M74/Hedgehog-like"/>
</dbReference>
<dbReference type="CDD" id="cd14845">
    <property type="entry name" value="L-Ala-D-Glu_peptidase_like"/>
    <property type="match status" value="1"/>
</dbReference>
<sequence>MFPEQRAVAASSWRQSASSLRLRLWQLSKLAASMIDATRYGLQGRIGSSFAWAIRRRAAILFGAVMIATPPLVAIFLRGPTVFDFSERTYVPDRQIAALLHGEQLVPPPSLPPDVFTTREVEQIRPGVMDASRNWSQLDDDFTRRLLFVIQAMRERYGYEITLLEGYRSPDRQARLAALGSRVTQAVAYMSYHQYGLAADCAFVRDGKLIISENDPWAMRGYALYGELAESVGLTWGGRWRMRDFGHVELRRDGVLGSTAS</sequence>
<dbReference type="OrthoDB" id="8479979at2"/>
<dbReference type="Proteomes" id="UP000319502">
    <property type="component" value="Unassembled WGS sequence"/>
</dbReference>
<evidence type="ECO:0000256" key="1">
    <source>
        <dbReference type="SAM" id="Phobius"/>
    </source>
</evidence>
<gene>
    <name evidence="3" type="ORF">FHP91_14325</name>
</gene>
<feature type="domain" description="Peptidase M15C" evidence="2">
    <location>
        <begin position="190"/>
        <end position="250"/>
    </location>
</feature>
<dbReference type="SUPFAM" id="SSF55166">
    <property type="entry name" value="Hedgehog/DD-peptidase"/>
    <property type="match status" value="1"/>
</dbReference>